<dbReference type="AlphaFoldDB" id="A0A812Y8E3"/>
<dbReference type="Proteomes" id="UP000649617">
    <property type="component" value="Unassembled WGS sequence"/>
</dbReference>
<evidence type="ECO:0000259" key="2">
    <source>
        <dbReference type="Pfam" id="PF01425"/>
    </source>
</evidence>
<dbReference type="InterPro" id="IPR036928">
    <property type="entry name" value="AS_sf"/>
</dbReference>
<keyword evidence="4" id="KW-1185">Reference proteome</keyword>
<evidence type="ECO:0000313" key="4">
    <source>
        <dbReference type="Proteomes" id="UP000649617"/>
    </source>
</evidence>
<dbReference type="GO" id="GO:0003824">
    <property type="term" value="F:catalytic activity"/>
    <property type="evidence" value="ECO:0007669"/>
    <property type="project" value="InterPro"/>
</dbReference>
<name>A0A812Y8E3_SYMPI</name>
<protein>
    <submittedName>
        <fullName evidence="3">GatA protein</fullName>
    </submittedName>
</protein>
<feature type="domain" description="Amidase" evidence="2">
    <location>
        <begin position="274"/>
        <end position="400"/>
    </location>
</feature>
<dbReference type="SUPFAM" id="SSF75304">
    <property type="entry name" value="Amidase signature (AS) enzymes"/>
    <property type="match status" value="1"/>
</dbReference>
<proteinExistence type="predicted"/>
<dbReference type="Pfam" id="PF01425">
    <property type="entry name" value="Amidase"/>
    <property type="match status" value="2"/>
</dbReference>
<feature type="region of interest" description="Disordered" evidence="1">
    <location>
        <begin position="420"/>
        <end position="443"/>
    </location>
</feature>
<gene>
    <name evidence="3" type="primary">gatA</name>
    <name evidence="3" type="ORF">SPIL2461_LOCUS22403</name>
</gene>
<sequence>MIDVVEERLSQTDALLHTTPITCFNRARAHASRFQVPENPPQGFLYGLPVLIKDAEAVEGVRFTEGSLIYASRIPEKSSALVTQLEARGAIVVGKTNVPEFCAGSQSFNSLFPTTVSPWDTRTTAGGSSGGSCSAVAACQGWLATGSDLGGSLRTPAAFCGVVGFRVSPGRVPRDGSHGWDFAPPALNPGETFEAAAIAGNEQGATVRVGFSTLGYKYNPAVEELCRKAADLLASGAGAKVQDISSDIDFGKAEDLFLILRGNTFEQKYAAFLQDTNKKQLMKPEVIWNASIASTLGLAKKTHEAESNLRKQFEQVQELFRSMDILCVPATLDAAFDAEVRYPAEQLGQTFSNYLGWMMPACIVTTFLCPALVMPCGFLEDGRPVGLQLVAAYGEDAALLRAAAALEKLLGLPQGCPEPRRGTVELNTKGPWSAEDAARHHGL</sequence>
<organism evidence="3 4">
    <name type="scientific">Symbiodinium pilosum</name>
    <name type="common">Dinoflagellate</name>
    <dbReference type="NCBI Taxonomy" id="2952"/>
    <lineage>
        <taxon>Eukaryota</taxon>
        <taxon>Sar</taxon>
        <taxon>Alveolata</taxon>
        <taxon>Dinophyceae</taxon>
        <taxon>Suessiales</taxon>
        <taxon>Symbiodiniaceae</taxon>
        <taxon>Symbiodinium</taxon>
    </lineage>
</organism>
<evidence type="ECO:0000256" key="1">
    <source>
        <dbReference type="SAM" id="MobiDB-lite"/>
    </source>
</evidence>
<dbReference type="PANTHER" id="PTHR11895">
    <property type="entry name" value="TRANSAMIDASE"/>
    <property type="match status" value="1"/>
</dbReference>
<dbReference type="InterPro" id="IPR000120">
    <property type="entry name" value="Amidase"/>
</dbReference>
<reference evidence="3" key="1">
    <citation type="submission" date="2021-02" db="EMBL/GenBank/DDBJ databases">
        <authorList>
            <person name="Dougan E. K."/>
            <person name="Rhodes N."/>
            <person name="Thang M."/>
            <person name="Chan C."/>
        </authorList>
    </citation>
    <scope>NUCLEOTIDE SEQUENCE</scope>
</reference>
<feature type="domain" description="Amidase" evidence="2">
    <location>
        <begin position="8"/>
        <end position="177"/>
    </location>
</feature>
<dbReference type="InterPro" id="IPR023631">
    <property type="entry name" value="Amidase_dom"/>
</dbReference>
<evidence type="ECO:0000313" key="3">
    <source>
        <dbReference type="EMBL" id="CAE7764897.1"/>
    </source>
</evidence>
<dbReference type="PANTHER" id="PTHR11895:SF76">
    <property type="entry name" value="INDOLEACETAMIDE HYDROLASE"/>
    <property type="match status" value="1"/>
</dbReference>
<dbReference type="Gene3D" id="3.90.1300.10">
    <property type="entry name" value="Amidase signature (AS) domain"/>
    <property type="match status" value="2"/>
</dbReference>
<comment type="caution">
    <text evidence="3">The sequence shown here is derived from an EMBL/GenBank/DDBJ whole genome shotgun (WGS) entry which is preliminary data.</text>
</comment>
<accession>A0A812Y8E3</accession>
<dbReference type="EMBL" id="CAJNIZ010047260">
    <property type="protein sequence ID" value="CAE7764897.1"/>
    <property type="molecule type" value="Genomic_DNA"/>
</dbReference>
<dbReference type="OrthoDB" id="421993at2759"/>